<evidence type="ECO:0000256" key="1">
    <source>
        <dbReference type="ARBA" id="ARBA00023157"/>
    </source>
</evidence>
<evidence type="ECO:0000313" key="6">
    <source>
        <dbReference type="Proteomes" id="UP001054945"/>
    </source>
</evidence>
<keyword evidence="3" id="KW-0378">Hydrolase</keyword>
<proteinExistence type="inferred from homology"/>
<dbReference type="Proteomes" id="UP001054945">
    <property type="component" value="Unassembled WGS sequence"/>
</dbReference>
<organism evidence="5 6">
    <name type="scientific">Caerostris extrusa</name>
    <name type="common">Bark spider</name>
    <name type="synonym">Caerostris bankana</name>
    <dbReference type="NCBI Taxonomy" id="172846"/>
    <lineage>
        <taxon>Eukaryota</taxon>
        <taxon>Metazoa</taxon>
        <taxon>Ecdysozoa</taxon>
        <taxon>Arthropoda</taxon>
        <taxon>Chelicerata</taxon>
        <taxon>Arachnida</taxon>
        <taxon>Araneae</taxon>
        <taxon>Araneomorphae</taxon>
        <taxon>Entelegynae</taxon>
        <taxon>Araneoidea</taxon>
        <taxon>Araneidae</taxon>
        <taxon>Caerostris</taxon>
    </lineage>
</organism>
<dbReference type="PROSITE" id="PS00134">
    <property type="entry name" value="TRYPSIN_HIS"/>
    <property type="match status" value="1"/>
</dbReference>
<keyword evidence="6" id="KW-1185">Reference proteome</keyword>
<dbReference type="PROSITE" id="PS00135">
    <property type="entry name" value="TRYPSIN_SER"/>
    <property type="match status" value="1"/>
</dbReference>
<dbReference type="EMBL" id="BPLR01016531">
    <property type="protein sequence ID" value="GIY84581.1"/>
    <property type="molecule type" value="Genomic_DNA"/>
</dbReference>
<dbReference type="InterPro" id="IPR043504">
    <property type="entry name" value="Peptidase_S1_PA_chymotrypsin"/>
</dbReference>
<keyword evidence="1" id="KW-1015">Disulfide bond</keyword>
<dbReference type="PANTHER" id="PTHR24256">
    <property type="entry name" value="TRYPTASE-RELATED"/>
    <property type="match status" value="1"/>
</dbReference>
<gene>
    <name evidence="5" type="primary">Prss38_1</name>
    <name evidence="5" type="ORF">CEXT_676222</name>
</gene>
<sequence length="316" mass="34773">MLYFIYKVALIDNGKEISCGGALISATFVLTAAHCLHKTTSPKCSTSVVPHCYRLPKEVSVGFIGTDEITSFRVKRIIPHPHFIPTTLTNDIALLELEKPSTAAIRSGPFCLPEKDMDRVGQTFITAGWGKKNGGNLSQNSNVEQPEVQDGRVYSALALVEPEKLREGEMRQVSAAQCHTREKPKLAYMSEVCAVGTSENQASCQGDSGSSIFIRYGQKYYALGVVSHSLFECVLLLNQLFICLRTVDPVPDFHAKTLHQLFVLLHQAVCLPTMDQTPCTSDLHQLVCPPSTMAAFKLYHGQTPCRSSNRNSRPAN</sequence>
<keyword evidence="3 5" id="KW-0645">Protease</keyword>
<dbReference type="InterPro" id="IPR001254">
    <property type="entry name" value="Trypsin_dom"/>
</dbReference>
<dbReference type="GO" id="GO:0006508">
    <property type="term" value="P:proteolysis"/>
    <property type="evidence" value="ECO:0007669"/>
    <property type="project" value="UniProtKB-KW"/>
</dbReference>
<dbReference type="Pfam" id="PF00089">
    <property type="entry name" value="Trypsin"/>
    <property type="match status" value="2"/>
</dbReference>
<name>A0AAV4WQ05_CAEEX</name>
<dbReference type="InterPro" id="IPR001314">
    <property type="entry name" value="Peptidase_S1A"/>
</dbReference>
<evidence type="ECO:0000256" key="2">
    <source>
        <dbReference type="ARBA" id="ARBA00024195"/>
    </source>
</evidence>
<evidence type="ECO:0000259" key="4">
    <source>
        <dbReference type="PROSITE" id="PS50240"/>
    </source>
</evidence>
<dbReference type="PRINTS" id="PR00722">
    <property type="entry name" value="CHYMOTRYPSIN"/>
</dbReference>
<protein>
    <submittedName>
        <fullName evidence="5">Serine protease 38</fullName>
    </submittedName>
</protein>
<dbReference type="InterPro" id="IPR033116">
    <property type="entry name" value="TRYPSIN_SER"/>
</dbReference>
<dbReference type="AlphaFoldDB" id="A0AAV4WQ05"/>
<dbReference type="Gene3D" id="2.40.10.10">
    <property type="entry name" value="Trypsin-like serine proteases"/>
    <property type="match status" value="1"/>
</dbReference>
<dbReference type="PROSITE" id="PS50240">
    <property type="entry name" value="TRYPSIN_DOM"/>
    <property type="match status" value="1"/>
</dbReference>
<reference evidence="5 6" key="1">
    <citation type="submission" date="2021-06" db="EMBL/GenBank/DDBJ databases">
        <title>Caerostris extrusa draft genome.</title>
        <authorList>
            <person name="Kono N."/>
            <person name="Arakawa K."/>
        </authorList>
    </citation>
    <scope>NUCLEOTIDE SEQUENCE [LARGE SCALE GENOMIC DNA]</scope>
</reference>
<comment type="caution">
    <text evidence="5">The sequence shown here is derived from an EMBL/GenBank/DDBJ whole genome shotgun (WGS) entry which is preliminary data.</text>
</comment>
<dbReference type="InterPro" id="IPR051487">
    <property type="entry name" value="Ser/Thr_Proteases_Immune/Dev"/>
</dbReference>
<dbReference type="GO" id="GO:0004252">
    <property type="term" value="F:serine-type endopeptidase activity"/>
    <property type="evidence" value="ECO:0007669"/>
    <property type="project" value="InterPro"/>
</dbReference>
<dbReference type="InterPro" id="IPR009003">
    <property type="entry name" value="Peptidase_S1_PA"/>
</dbReference>
<accession>A0AAV4WQ05</accession>
<keyword evidence="3" id="KW-0720">Serine protease</keyword>
<dbReference type="CDD" id="cd00190">
    <property type="entry name" value="Tryp_SPc"/>
    <property type="match status" value="1"/>
</dbReference>
<dbReference type="SMART" id="SM00020">
    <property type="entry name" value="Tryp_SPc"/>
    <property type="match status" value="1"/>
</dbReference>
<dbReference type="InterPro" id="IPR018114">
    <property type="entry name" value="TRYPSIN_HIS"/>
</dbReference>
<feature type="domain" description="Peptidase S1" evidence="4">
    <location>
        <begin position="1"/>
        <end position="233"/>
    </location>
</feature>
<evidence type="ECO:0000313" key="5">
    <source>
        <dbReference type="EMBL" id="GIY84581.1"/>
    </source>
</evidence>
<dbReference type="SUPFAM" id="SSF50494">
    <property type="entry name" value="Trypsin-like serine proteases"/>
    <property type="match status" value="1"/>
</dbReference>
<evidence type="ECO:0000256" key="3">
    <source>
        <dbReference type="RuleBase" id="RU363034"/>
    </source>
</evidence>
<comment type="similarity">
    <text evidence="2">Belongs to the peptidase S1 family. CLIP subfamily.</text>
</comment>